<comment type="caution">
    <text evidence="2">The sequence shown here is derived from an EMBL/GenBank/DDBJ whole genome shotgun (WGS) entry which is preliminary data.</text>
</comment>
<sequence length="153" mass="17222">MDLTSCYSELKASLEALSKENITDLSYLHDRVMVKLQLFMYTNRIEQDEHSKLKITLSSEVENLGGNDTIANENGVSAMTVSGLAFIFILISLIELGVSAIVVYMLFFGGLGFLLCLIDLSSTEQRNDKRKKVIFKMCVDILDKEKEKLDITQ</sequence>
<feature type="transmembrane region" description="Helical" evidence="1">
    <location>
        <begin position="76"/>
        <end position="94"/>
    </location>
</feature>
<evidence type="ECO:0000313" key="2">
    <source>
        <dbReference type="EMBL" id="PYG90382.1"/>
    </source>
</evidence>
<keyword evidence="1" id="KW-1133">Transmembrane helix</keyword>
<dbReference type="RefSeq" id="WP_110460352.1">
    <property type="nucleotide sequence ID" value="NZ_QKMR01000001.1"/>
</dbReference>
<dbReference type="OrthoDB" id="1739671at2"/>
<organism evidence="2 3">
    <name type="scientific">Ruminiclostridium sufflavum DSM 19573</name>
    <dbReference type="NCBI Taxonomy" id="1121337"/>
    <lineage>
        <taxon>Bacteria</taxon>
        <taxon>Bacillati</taxon>
        <taxon>Bacillota</taxon>
        <taxon>Clostridia</taxon>
        <taxon>Eubacteriales</taxon>
        <taxon>Oscillospiraceae</taxon>
        <taxon>Ruminiclostridium</taxon>
    </lineage>
</organism>
<evidence type="ECO:0000313" key="3">
    <source>
        <dbReference type="Proteomes" id="UP000248132"/>
    </source>
</evidence>
<dbReference type="EMBL" id="QKMR01000001">
    <property type="protein sequence ID" value="PYG90382.1"/>
    <property type="molecule type" value="Genomic_DNA"/>
</dbReference>
<name>A0A318YCP4_9FIRM</name>
<reference evidence="2 3" key="1">
    <citation type="submission" date="2018-06" db="EMBL/GenBank/DDBJ databases">
        <title>Genomic Encyclopedia of Type Strains, Phase I: the one thousand microbial genomes (KMG-I) project.</title>
        <authorList>
            <person name="Kyrpides N."/>
        </authorList>
    </citation>
    <scope>NUCLEOTIDE SEQUENCE [LARGE SCALE GENOMIC DNA]</scope>
    <source>
        <strain evidence="2 3">DSM 19573</strain>
    </source>
</reference>
<keyword evidence="3" id="KW-1185">Reference proteome</keyword>
<keyword evidence="1" id="KW-0472">Membrane</keyword>
<dbReference type="AlphaFoldDB" id="A0A318YCP4"/>
<evidence type="ECO:0000256" key="1">
    <source>
        <dbReference type="SAM" id="Phobius"/>
    </source>
</evidence>
<feature type="transmembrane region" description="Helical" evidence="1">
    <location>
        <begin position="100"/>
        <end position="122"/>
    </location>
</feature>
<keyword evidence="1" id="KW-0812">Transmembrane</keyword>
<protein>
    <submittedName>
        <fullName evidence="2">Uncharacterized protein</fullName>
    </submittedName>
</protein>
<dbReference type="Proteomes" id="UP000248132">
    <property type="component" value="Unassembled WGS sequence"/>
</dbReference>
<gene>
    <name evidence="2" type="ORF">LY28_00265</name>
</gene>
<proteinExistence type="predicted"/>
<accession>A0A318YCP4</accession>